<reference evidence="2 3" key="1">
    <citation type="submission" date="2006-10" db="EMBL/GenBank/DDBJ databases">
        <title>Complete sequence of chromosome of Pelobacter propionicus DSM 2379.</title>
        <authorList>
            <consortium name="US DOE Joint Genome Institute"/>
            <person name="Copeland A."/>
            <person name="Lucas S."/>
            <person name="Lapidus A."/>
            <person name="Barry K."/>
            <person name="Detter J.C."/>
            <person name="Glavina del Rio T."/>
            <person name="Hammon N."/>
            <person name="Israni S."/>
            <person name="Dalin E."/>
            <person name="Tice H."/>
            <person name="Pitluck S."/>
            <person name="Saunders E."/>
            <person name="Brettin T."/>
            <person name="Bruce D."/>
            <person name="Han C."/>
            <person name="Tapia R."/>
            <person name="Schmutz J."/>
            <person name="Larimer F."/>
            <person name="Land M."/>
            <person name="Hauser L."/>
            <person name="Kyrpides N."/>
            <person name="Kim E."/>
            <person name="Lovley D."/>
            <person name="Richardson P."/>
        </authorList>
    </citation>
    <scope>NUCLEOTIDE SEQUENCE [LARGE SCALE GENOMIC DNA]</scope>
    <source>
        <strain evidence="3">DSM 2379 / NBRC 103807 / OttBd1</strain>
    </source>
</reference>
<dbReference type="AlphaFoldDB" id="A1AR83"/>
<evidence type="ECO:0000256" key="1">
    <source>
        <dbReference type="SAM" id="MobiDB-lite"/>
    </source>
</evidence>
<protein>
    <submittedName>
        <fullName evidence="2">Uncharacterized protein</fullName>
    </submittedName>
</protein>
<feature type="region of interest" description="Disordered" evidence="1">
    <location>
        <begin position="1"/>
        <end position="92"/>
    </location>
</feature>
<keyword evidence="3" id="KW-1185">Reference proteome</keyword>
<dbReference type="KEGG" id="ppd:Ppro_2246"/>
<evidence type="ECO:0000313" key="3">
    <source>
        <dbReference type="Proteomes" id="UP000006732"/>
    </source>
</evidence>
<accession>A1AR83</accession>
<dbReference type="HOGENOM" id="CLU_2410638_0_0_7"/>
<organism evidence="2 3">
    <name type="scientific">Pelobacter propionicus (strain DSM 2379 / NBRC 103807 / OttBd1)</name>
    <dbReference type="NCBI Taxonomy" id="338966"/>
    <lineage>
        <taxon>Bacteria</taxon>
        <taxon>Pseudomonadati</taxon>
        <taxon>Thermodesulfobacteriota</taxon>
        <taxon>Desulfuromonadia</taxon>
        <taxon>Desulfuromonadales</taxon>
        <taxon>Desulfuromonadaceae</taxon>
        <taxon>Pelobacter</taxon>
    </lineage>
</organism>
<proteinExistence type="predicted"/>
<dbReference type="RefSeq" id="WP_011736113.1">
    <property type="nucleotide sequence ID" value="NC_008609.1"/>
</dbReference>
<feature type="compositionally biased region" description="Polar residues" evidence="1">
    <location>
        <begin position="50"/>
        <end position="61"/>
    </location>
</feature>
<feature type="compositionally biased region" description="Basic and acidic residues" evidence="1">
    <location>
        <begin position="28"/>
        <end position="48"/>
    </location>
</feature>
<dbReference type="EMBL" id="CP000482">
    <property type="protein sequence ID" value="ABK99853.1"/>
    <property type="molecule type" value="Genomic_DNA"/>
</dbReference>
<sequence>MTSSIATLEKKADTVLPLIPLRPSGRQIEADEKNSPERRERGTQDDRVTLSPSVSGSTNTGHGLKPSQAVTPAEKKALLDADSPRQRLSLYG</sequence>
<name>A1AR83_PELPD</name>
<evidence type="ECO:0000313" key="2">
    <source>
        <dbReference type="EMBL" id="ABK99853.1"/>
    </source>
</evidence>
<feature type="compositionally biased region" description="Basic and acidic residues" evidence="1">
    <location>
        <begin position="73"/>
        <end position="85"/>
    </location>
</feature>
<gene>
    <name evidence="2" type="ordered locus">Ppro_2246</name>
</gene>
<dbReference type="Proteomes" id="UP000006732">
    <property type="component" value="Chromosome"/>
</dbReference>
<dbReference type="STRING" id="338966.Ppro_2246"/>